<evidence type="ECO:0000256" key="2">
    <source>
        <dbReference type="ARBA" id="ARBA00023015"/>
    </source>
</evidence>
<evidence type="ECO:0000313" key="8">
    <source>
        <dbReference type="EMBL" id="KAK6157178.1"/>
    </source>
</evidence>
<organism evidence="8 9">
    <name type="scientific">Rehmannia glutinosa</name>
    <name type="common">Chinese foxglove</name>
    <dbReference type="NCBI Taxonomy" id="99300"/>
    <lineage>
        <taxon>Eukaryota</taxon>
        <taxon>Viridiplantae</taxon>
        <taxon>Streptophyta</taxon>
        <taxon>Embryophyta</taxon>
        <taxon>Tracheophyta</taxon>
        <taxon>Spermatophyta</taxon>
        <taxon>Magnoliopsida</taxon>
        <taxon>eudicotyledons</taxon>
        <taxon>Gunneridae</taxon>
        <taxon>Pentapetalae</taxon>
        <taxon>asterids</taxon>
        <taxon>lamiids</taxon>
        <taxon>Lamiales</taxon>
        <taxon>Orobanchaceae</taxon>
        <taxon>Rehmannieae</taxon>
        <taxon>Rehmannia</taxon>
    </lineage>
</organism>
<sequence length="455" mass="50229">MPPAPLGKEERRRSRNRSLYPESVPDSNPGLQKLALESMRGLLFGMTLAALEAIQRIAKSKSSALHRDWNLLDNIVYSPFCGDHHENMQLDLEMDPKIKAEISVRAGEESEMSANATRSVKVDKVDEENNSNTEENAPSVSALASASNFDSGSSLNQGEEIVSTREDSVVNISSSGADKRRKSSTRLNNSSGKRKVKVDWTPELHRQFVHAVEQLGVDKAVPSKILELMGIDCLTRHNIASHLQKYRSHRKHLLAREAEAATWRRRRQICGTTGRTGKSDVNSWVVPTTGFPPVTSMPHNRPLHVWGHPSVDQSLAYMWPSHLASSPSPAWATPCHLPPQPPPGDPYFWYYHHQDVPAPGMPCFSPHLPPTRFTTPPVPGLPPTSMYRVAPSIGVPITPNGQTLSQPSFDSHLQSKESIDAAIGDVLSKPWLPLPLGLKPPSTDSVMVELQRQGQ</sequence>
<keyword evidence="9" id="KW-1185">Reference proteome</keyword>
<dbReference type="Gene3D" id="1.10.10.60">
    <property type="entry name" value="Homeodomain-like"/>
    <property type="match status" value="1"/>
</dbReference>
<dbReference type="InterPro" id="IPR001005">
    <property type="entry name" value="SANT/Myb"/>
</dbReference>
<name>A0ABR0XDA5_REHGL</name>
<dbReference type="PANTHER" id="PTHR31312">
    <property type="entry name" value="TRANSCRIPTION ACTIVATOR GLK1"/>
    <property type="match status" value="1"/>
</dbReference>
<evidence type="ECO:0000313" key="9">
    <source>
        <dbReference type="Proteomes" id="UP001318860"/>
    </source>
</evidence>
<comment type="subcellular location">
    <subcellularLocation>
        <location evidence="1">Nucleus</location>
    </subcellularLocation>
</comment>
<reference evidence="8 9" key="1">
    <citation type="journal article" date="2021" name="Comput. Struct. Biotechnol. J.">
        <title>De novo genome assembly of the potent medicinal plant Rehmannia glutinosa using nanopore technology.</title>
        <authorList>
            <person name="Ma L."/>
            <person name="Dong C."/>
            <person name="Song C."/>
            <person name="Wang X."/>
            <person name="Zheng X."/>
            <person name="Niu Y."/>
            <person name="Chen S."/>
            <person name="Feng W."/>
        </authorList>
    </citation>
    <scope>NUCLEOTIDE SEQUENCE [LARGE SCALE GENOMIC DNA]</scope>
    <source>
        <strain evidence="8">DH-2019</strain>
    </source>
</reference>
<keyword evidence="4" id="KW-0804">Transcription</keyword>
<dbReference type="Proteomes" id="UP001318860">
    <property type="component" value="Unassembled WGS sequence"/>
</dbReference>
<dbReference type="Pfam" id="PF00249">
    <property type="entry name" value="Myb_DNA-binding"/>
    <property type="match status" value="1"/>
</dbReference>
<protein>
    <recommendedName>
        <fullName evidence="7">HTH myb-type domain-containing protein</fullName>
    </recommendedName>
</protein>
<gene>
    <name evidence="8" type="ORF">DH2020_011426</name>
</gene>
<dbReference type="PANTHER" id="PTHR31312:SF1">
    <property type="entry name" value="TRANSCRIPTION ACTIVATOR GLK1"/>
    <property type="match status" value="1"/>
</dbReference>
<feature type="compositionally biased region" description="Polar residues" evidence="6">
    <location>
        <begin position="130"/>
        <end position="157"/>
    </location>
</feature>
<dbReference type="PROSITE" id="PS51294">
    <property type="entry name" value="HTH_MYB"/>
    <property type="match status" value="1"/>
</dbReference>
<evidence type="ECO:0000256" key="5">
    <source>
        <dbReference type="ARBA" id="ARBA00023242"/>
    </source>
</evidence>
<feature type="region of interest" description="Disordered" evidence="6">
    <location>
        <begin position="105"/>
        <end position="195"/>
    </location>
</feature>
<evidence type="ECO:0000256" key="3">
    <source>
        <dbReference type="ARBA" id="ARBA00023125"/>
    </source>
</evidence>
<evidence type="ECO:0000256" key="1">
    <source>
        <dbReference type="ARBA" id="ARBA00004123"/>
    </source>
</evidence>
<feature type="region of interest" description="Disordered" evidence="6">
    <location>
        <begin position="1"/>
        <end position="28"/>
    </location>
</feature>
<dbReference type="NCBIfam" id="TIGR01557">
    <property type="entry name" value="myb_SHAQKYF"/>
    <property type="match status" value="1"/>
</dbReference>
<evidence type="ECO:0000259" key="7">
    <source>
        <dbReference type="PROSITE" id="PS51294"/>
    </source>
</evidence>
<dbReference type="InterPro" id="IPR044825">
    <property type="entry name" value="GLK1/2-like"/>
</dbReference>
<dbReference type="InterPro" id="IPR009057">
    <property type="entry name" value="Homeodomain-like_sf"/>
</dbReference>
<keyword evidence="5" id="KW-0539">Nucleus</keyword>
<keyword evidence="3" id="KW-0238">DNA-binding</keyword>
<proteinExistence type="predicted"/>
<evidence type="ECO:0000256" key="6">
    <source>
        <dbReference type="SAM" id="MobiDB-lite"/>
    </source>
</evidence>
<dbReference type="SUPFAM" id="SSF46689">
    <property type="entry name" value="Homeodomain-like"/>
    <property type="match status" value="1"/>
</dbReference>
<dbReference type="InterPro" id="IPR006447">
    <property type="entry name" value="Myb_dom_plants"/>
</dbReference>
<keyword evidence="2" id="KW-0805">Transcription regulation</keyword>
<accession>A0ABR0XDA5</accession>
<comment type="caution">
    <text evidence="8">The sequence shown here is derived from an EMBL/GenBank/DDBJ whole genome shotgun (WGS) entry which is preliminary data.</text>
</comment>
<feature type="domain" description="HTH myb-type" evidence="7">
    <location>
        <begin position="192"/>
        <end position="251"/>
    </location>
</feature>
<evidence type="ECO:0000256" key="4">
    <source>
        <dbReference type="ARBA" id="ARBA00023163"/>
    </source>
</evidence>
<dbReference type="InterPro" id="IPR017930">
    <property type="entry name" value="Myb_dom"/>
</dbReference>
<dbReference type="EMBL" id="JABTTQ020000005">
    <property type="protein sequence ID" value="KAK6157178.1"/>
    <property type="molecule type" value="Genomic_DNA"/>
</dbReference>